<feature type="chain" id="PRO_5009520649" description="Outer membrane protein beta-barrel domain-containing protein" evidence="2">
    <location>
        <begin position="21"/>
        <end position="220"/>
    </location>
</feature>
<evidence type="ECO:0000256" key="2">
    <source>
        <dbReference type="SAM" id="SignalP"/>
    </source>
</evidence>
<evidence type="ECO:0000256" key="1">
    <source>
        <dbReference type="ARBA" id="ARBA00022729"/>
    </source>
</evidence>
<feature type="signal peptide" evidence="2">
    <location>
        <begin position="1"/>
        <end position="20"/>
    </location>
</feature>
<keyword evidence="1 2" id="KW-0732">Signal</keyword>
<evidence type="ECO:0000313" key="4">
    <source>
        <dbReference type="EMBL" id="OGF10340.1"/>
    </source>
</evidence>
<sequence>MKKISIAILAVLCLTAVAHAGMLPFANNVLILKGGYYNPSGVKGSGGLLLGLGVGNAVDDMVNLSLGLEYFGKSFEEKQEADTSSTTGITTTTMVKVLYEHKVTYLPLWASLNITIPAGGAIRPYVGGDLGWGLAKVSYDYKDTTIAVDKITQGPDDGFYTGFGWRVRGGARIGMGLRSALLLEASYNGTTVAREEDGGWERELDMSGFGIGAAIELKGF</sequence>
<accession>A0A1F5R7A7</accession>
<feature type="domain" description="Outer membrane protein beta-barrel" evidence="3">
    <location>
        <begin position="7"/>
        <end position="213"/>
    </location>
</feature>
<reference evidence="4 5" key="1">
    <citation type="journal article" date="2016" name="Nat. Commun.">
        <title>Thousands of microbial genomes shed light on interconnected biogeochemical processes in an aquifer system.</title>
        <authorList>
            <person name="Anantharaman K."/>
            <person name="Brown C.T."/>
            <person name="Hug L.A."/>
            <person name="Sharon I."/>
            <person name="Castelle C.J."/>
            <person name="Probst A.J."/>
            <person name="Thomas B.C."/>
            <person name="Singh A."/>
            <person name="Wilkins M.J."/>
            <person name="Karaoz U."/>
            <person name="Brodie E.L."/>
            <person name="Williams K.H."/>
            <person name="Hubbard S.S."/>
            <person name="Banfield J.F."/>
        </authorList>
    </citation>
    <scope>NUCLEOTIDE SEQUENCE [LARGE SCALE GENOMIC DNA]</scope>
</reference>
<dbReference type="InterPro" id="IPR027385">
    <property type="entry name" value="Beta-barrel_OMP"/>
</dbReference>
<gene>
    <name evidence="4" type="ORF">A2024_02320</name>
</gene>
<comment type="caution">
    <text evidence="4">The sequence shown here is derived from an EMBL/GenBank/DDBJ whole genome shotgun (WGS) entry which is preliminary data.</text>
</comment>
<name>A0A1F5R7A7_9BACT</name>
<protein>
    <recommendedName>
        <fullName evidence="3">Outer membrane protein beta-barrel domain-containing protein</fullName>
    </recommendedName>
</protein>
<proteinExistence type="predicted"/>
<dbReference type="EMBL" id="MFFM01000039">
    <property type="protein sequence ID" value="OGF10340.1"/>
    <property type="molecule type" value="Genomic_DNA"/>
</dbReference>
<dbReference type="Proteomes" id="UP000177230">
    <property type="component" value="Unassembled WGS sequence"/>
</dbReference>
<evidence type="ECO:0000313" key="5">
    <source>
        <dbReference type="Proteomes" id="UP000177230"/>
    </source>
</evidence>
<evidence type="ECO:0000259" key="3">
    <source>
        <dbReference type="Pfam" id="PF13505"/>
    </source>
</evidence>
<dbReference type="SUPFAM" id="SSF56925">
    <property type="entry name" value="OMPA-like"/>
    <property type="match status" value="1"/>
</dbReference>
<dbReference type="InterPro" id="IPR011250">
    <property type="entry name" value="OMP/PagP_B-barrel"/>
</dbReference>
<organism evidence="4 5">
    <name type="scientific">Candidatus Edwardsbacteria bacterium GWF2_54_11</name>
    <dbReference type="NCBI Taxonomy" id="1817851"/>
    <lineage>
        <taxon>Bacteria</taxon>
        <taxon>Candidatus Edwardsiibacteriota</taxon>
    </lineage>
</organism>
<dbReference type="AlphaFoldDB" id="A0A1F5R7A7"/>
<dbReference type="Gene3D" id="2.40.160.20">
    <property type="match status" value="1"/>
</dbReference>
<dbReference type="Pfam" id="PF13505">
    <property type="entry name" value="OMP_b-brl"/>
    <property type="match status" value="1"/>
</dbReference>